<dbReference type="InterPro" id="IPR050223">
    <property type="entry name" value="D-isomer_2-hydroxyacid_DH"/>
</dbReference>
<gene>
    <name evidence="4" type="primary">slcC</name>
    <name evidence="4" type="ORF">SK3146_00095</name>
</gene>
<keyword evidence="5" id="KW-1185">Reference proteome</keyword>
<dbReference type="Proteomes" id="UP001057134">
    <property type="component" value="Chromosome"/>
</dbReference>
<evidence type="ECO:0000313" key="5">
    <source>
        <dbReference type="Proteomes" id="UP001057134"/>
    </source>
</evidence>
<sequence>MKKRAVFLGDPERIRNVYQPQLRQELETLADVYPEIVNKDRLQQHAPFLQTAEILFSTWGMPALTEEEIKRFLPNLRALFYAAGSVQNFAKPFLYNDVIVVSAWAANAVPVAEYTAAQIVLANKGFYQSALLCKERRQAAARHARAFPGNYNAKVGILGAGMIGKKVIELLKPYQLDIYVFDPYLPDAAAEQMQVKKAGLIELFSQCHTISNHLANLPATVGLVNKEHFSRMLPYATLINTGRGRQFVERDLIEALRAVPTRTAVLDVTYPEPVPEDSELLQLDNVILTPHIAGSNPVEAARMAEYVIDEFRRYLHEEALQYQVSLKMLETMA</sequence>
<feature type="domain" description="D-isomer specific 2-hydroxyacid dehydrogenase NAD-binding" evidence="3">
    <location>
        <begin position="140"/>
        <end position="293"/>
    </location>
</feature>
<evidence type="ECO:0000313" key="4">
    <source>
        <dbReference type="EMBL" id="UQZ80939.1"/>
    </source>
</evidence>
<dbReference type="EC" id="1.1.1.310" evidence="4"/>
<dbReference type="EMBL" id="CP027059">
    <property type="protein sequence ID" value="UQZ80939.1"/>
    <property type="molecule type" value="Genomic_DNA"/>
</dbReference>
<keyword evidence="2" id="KW-0520">NAD</keyword>
<dbReference type="PANTHER" id="PTHR10996">
    <property type="entry name" value="2-HYDROXYACID DEHYDROGENASE-RELATED"/>
    <property type="match status" value="1"/>
</dbReference>
<proteinExistence type="predicted"/>
<dbReference type="Gene3D" id="3.40.50.720">
    <property type="entry name" value="NAD(P)-binding Rossmann-like Domain"/>
    <property type="match status" value="2"/>
</dbReference>
<dbReference type="GO" id="GO:0102155">
    <property type="term" value="F:S-sulfolactate dehydrogenase activity"/>
    <property type="evidence" value="ECO:0007669"/>
    <property type="project" value="UniProtKB-EC"/>
</dbReference>
<dbReference type="CDD" id="cd12167">
    <property type="entry name" value="2-Hacid_dh_8"/>
    <property type="match status" value="1"/>
</dbReference>
<reference evidence="4" key="1">
    <citation type="submission" date="2018-02" db="EMBL/GenBank/DDBJ databases">
        <authorList>
            <person name="Kim S.-K."/>
            <person name="Jung H.-I."/>
            <person name="Lee S.-W."/>
        </authorList>
    </citation>
    <scope>NUCLEOTIDE SEQUENCE</scope>
    <source>
        <strain evidence="4">SK3146</strain>
    </source>
</reference>
<protein>
    <submittedName>
        <fullName evidence="4">(S)-sulfolactate dehydrogenase</fullName>
        <ecNumber evidence="4">1.1.1.310</ecNumber>
    </submittedName>
</protein>
<name>A0ABY4RH37_9BACL</name>
<dbReference type="Pfam" id="PF02826">
    <property type="entry name" value="2-Hacid_dh_C"/>
    <property type="match status" value="1"/>
</dbReference>
<accession>A0ABY4RH37</accession>
<reference evidence="4" key="2">
    <citation type="journal article" date="2021" name="J Anim Sci Technol">
        <title>Complete genome sequence of Paenibacillus konkukensis sp. nov. SK3146 as a potential probiotic strain.</title>
        <authorList>
            <person name="Jung H.I."/>
            <person name="Park S."/>
            <person name="Niu K.M."/>
            <person name="Lee S.W."/>
            <person name="Kothari D."/>
            <person name="Yi K.J."/>
            <person name="Kim S.K."/>
        </authorList>
    </citation>
    <scope>NUCLEOTIDE SEQUENCE</scope>
    <source>
        <strain evidence="4">SK3146</strain>
    </source>
</reference>
<keyword evidence="1 4" id="KW-0560">Oxidoreductase</keyword>
<evidence type="ECO:0000256" key="1">
    <source>
        <dbReference type="ARBA" id="ARBA00023002"/>
    </source>
</evidence>
<dbReference type="RefSeq" id="WP_249863212.1">
    <property type="nucleotide sequence ID" value="NZ_CP027059.1"/>
</dbReference>
<dbReference type="InterPro" id="IPR006140">
    <property type="entry name" value="D-isomer_DH_NAD-bd"/>
</dbReference>
<evidence type="ECO:0000259" key="3">
    <source>
        <dbReference type="Pfam" id="PF02826"/>
    </source>
</evidence>
<organism evidence="4 5">
    <name type="scientific">Paenibacillus konkukensis</name>
    <dbReference type="NCBI Taxonomy" id="2020716"/>
    <lineage>
        <taxon>Bacteria</taxon>
        <taxon>Bacillati</taxon>
        <taxon>Bacillota</taxon>
        <taxon>Bacilli</taxon>
        <taxon>Bacillales</taxon>
        <taxon>Paenibacillaceae</taxon>
        <taxon>Paenibacillus</taxon>
    </lineage>
</organism>
<dbReference type="PANTHER" id="PTHR10996:SF178">
    <property type="entry name" value="2-HYDROXYACID DEHYDROGENASE YGL185C-RELATED"/>
    <property type="match status" value="1"/>
</dbReference>
<dbReference type="InterPro" id="IPR036291">
    <property type="entry name" value="NAD(P)-bd_dom_sf"/>
</dbReference>
<evidence type="ECO:0000256" key="2">
    <source>
        <dbReference type="ARBA" id="ARBA00023027"/>
    </source>
</evidence>
<dbReference type="SUPFAM" id="SSF51735">
    <property type="entry name" value="NAD(P)-binding Rossmann-fold domains"/>
    <property type="match status" value="1"/>
</dbReference>